<dbReference type="PANTHER" id="PTHR37846:SF1">
    <property type="entry name" value="DEACETYLASE-LIKE PROTEIN"/>
    <property type="match status" value="1"/>
</dbReference>
<gene>
    <name evidence="3" type="ORF">G7K_6121-t1</name>
</gene>
<reference evidence="3 4" key="1">
    <citation type="journal article" date="2011" name="J. Gen. Appl. Microbiol.">
        <title>Draft genome sequencing of the enigmatic yeast Saitoella complicata.</title>
        <authorList>
            <person name="Nishida H."/>
            <person name="Hamamoto M."/>
            <person name="Sugiyama J."/>
        </authorList>
    </citation>
    <scope>NUCLEOTIDE SEQUENCE [LARGE SCALE GENOMIC DNA]</scope>
    <source>
        <strain evidence="3 4">NRRL Y-17804</strain>
    </source>
</reference>
<name>A0A0E9NQG0_SAICN</name>
<dbReference type="AlphaFoldDB" id="A0A0E9NQG0"/>
<organism evidence="3 4">
    <name type="scientific">Saitoella complicata (strain BCRC 22490 / CBS 7301 / JCM 7358 / NBRC 10748 / NRRL Y-17804)</name>
    <dbReference type="NCBI Taxonomy" id="698492"/>
    <lineage>
        <taxon>Eukaryota</taxon>
        <taxon>Fungi</taxon>
        <taxon>Dikarya</taxon>
        <taxon>Ascomycota</taxon>
        <taxon>Taphrinomycotina</taxon>
        <taxon>Taphrinomycotina incertae sedis</taxon>
        <taxon>Saitoella</taxon>
    </lineage>
</organism>
<protein>
    <recommendedName>
        <fullName evidence="2">DUF7719 domain-containing protein</fullName>
    </recommendedName>
</protein>
<evidence type="ECO:0000313" key="4">
    <source>
        <dbReference type="Proteomes" id="UP000033140"/>
    </source>
</evidence>
<dbReference type="InterPro" id="IPR056136">
    <property type="entry name" value="DUF7719"/>
</dbReference>
<dbReference type="STRING" id="698492.A0A0E9NQG0"/>
<evidence type="ECO:0000313" key="3">
    <source>
        <dbReference type="EMBL" id="GAO52033.1"/>
    </source>
</evidence>
<sequence>MPTALSTESKPLLRPCLPRSMAAKPFLVPWNALTEPFFTSLKLMVIGILSGLFAQVERVNQTVKPFSLGLFKGARTVLRTLVIGFDGRSVPLHPSPDSDVDVTPNTTRMKRAKPTSSRITELPDDYDERKPATTEELEMPVLDALIYLIPLSFLHLMLDILVHQQYLQEYTVREVAWRTLRAIPVLGLIRCIVHRLPPRPRQFVFFLASVASGLFLIHSTNNHGYYHVMKKAPSLGTLWVWSVVESELSLAIASLGIAGGYMYFWEVWEGTRSWSQVSERAVGASPYHTTFHASMKRRNDSDKPTFSSSRLRRPTGPALQTNRTHLKASTTVIPATEDRATSIPE</sequence>
<reference evidence="3 4" key="3">
    <citation type="journal article" date="2015" name="Genome Announc.">
        <title>Draft Genome Sequence of the Archiascomycetous Yeast Saitoella complicata.</title>
        <authorList>
            <person name="Yamauchi K."/>
            <person name="Kondo S."/>
            <person name="Hamamoto M."/>
            <person name="Takahashi Y."/>
            <person name="Ogura Y."/>
            <person name="Hayashi T."/>
            <person name="Nishida H."/>
        </authorList>
    </citation>
    <scope>NUCLEOTIDE SEQUENCE [LARGE SCALE GENOMIC DNA]</scope>
    <source>
        <strain evidence="3 4">NRRL Y-17804</strain>
    </source>
</reference>
<feature type="domain" description="DUF7719" evidence="2">
    <location>
        <begin position="201"/>
        <end position="265"/>
    </location>
</feature>
<feature type="region of interest" description="Disordered" evidence="1">
    <location>
        <begin position="296"/>
        <end position="321"/>
    </location>
</feature>
<dbReference type="Proteomes" id="UP000033140">
    <property type="component" value="Unassembled WGS sequence"/>
</dbReference>
<comment type="caution">
    <text evidence="3">The sequence shown here is derived from an EMBL/GenBank/DDBJ whole genome shotgun (WGS) entry which is preliminary data.</text>
</comment>
<keyword evidence="4" id="KW-1185">Reference proteome</keyword>
<accession>A0A0E9NQG0</accession>
<feature type="region of interest" description="Disordered" evidence="1">
    <location>
        <begin position="95"/>
        <end position="125"/>
    </location>
</feature>
<dbReference type="Pfam" id="PF24841">
    <property type="entry name" value="DUF7719"/>
    <property type="match status" value="1"/>
</dbReference>
<evidence type="ECO:0000256" key="1">
    <source>
        <dbReference type="SAM" id="MobiDB-lite"/>
    </source>
</evidence>
<evidence type="ECO:0000259" key="2">
    <source>
        <dbReference type="Pfam" id="PF24841"/>
    </source>
</evidence>
<dbReference type="PANTHER" id="PTHR37846">
    <property type="entry name" value="YALI0B21296P"/>
    <property type="match status" value="1"/>
</dbReference>
<dbReference type="EMBL" id="BACD03000058">
    <property type="protein sequence ID" value="GAO52033.1"/>
    <property type="molecule type" value="Genomic_DNA"/>
</dbReference>
<reference evidence="3 4" key="2">
    <citation type="journal article" date="2014" name="J. Gen. Appl. Microbiol.">
        <title>The early diverging ascomycetous budding yeast Saitoella complicata has three histone deacetylases belonging to the Clr6, Hos2, and Rpd3 lineages.</title>
        <authorList>
            <person name="Nishida H."/>
            <person name="Matsumoto T."/>
            <person name="Kondo S."/>
            <person name="Hamamoto M."/>
            <person name="Yoshikawa H."/>
        </authorList>
    </citation>
    <scope>NUCLEOTIDE SEQUENCE [LARGE SCALE GENOMIC DNA]</scope>
    <source>
        <strain evidence="3 4">NRRL Y-17804</strain>
    </source>
</reference>
<proteinExistence type="predicted"/>